<organism evidence="1 2">
    <name type="scientific">Methanobrevibacter millerae</name>
    <dbReference type="NCBI Taxonomy" id="230361"/>
    <lineage>
        <taxon>Archaea</taxon>
        <taxon>Methanobacteriati</taxon>
        <taxon>Methanobacteriota</taxon>
        <taxon>Methanomada group</taxon>
        <taxon>Methanobacteria</taxon>
        <taxon>Methanobacteriales</taxon>
        <taxon>Methanobacteriaceae</taxon>
        <taxon>Methanobrevibacter</taxon>
    </lineage>
</organism>
<proteinExistence type="predicted"/>
<gene>
    <name evidence="1" type="ORF">SAMN02910315_02102</name>
</gene>
<name>A0A1G5XCY5_9EURY</name>
<evidence type="ECO:0000313" key="2">
    <source>
        <dbReference type="Proteomes" id="UP000323439"/>
    </source>
</evidence>
<sequence>MKGIEKLTADVDVGEFIESYVDIERFEGLCEECDNYGKNWNCPPFDFDVMDVWNSYDKLKVIAFKMIFDDEEIANEFSDKELEFVLKRLERMKVKLMNDIYVLENEDSMGLFLGNCNLCMKCTREFGMPCKMPFKMRYSIESLGGNVDKLIEDVFGLKILYAENGHLPEYMIFVGGLLYGKK</sequence>
<keyword evidence="2" id="KW-1185">Reference proteome</keyword>
<dbReference type="RefSeq" id="WP_149732590.1">
    <property type="nucleotide sequence ID" value="NZ_FMXB01000020.1"/>
</dbReference>
<accession>A0A1G5XCY5</accession>
<reference evidence="1 2" key="1">
    <citation type="submission" date="2016-10" db="EMBL/GenBank/DDBJ databases">
        <authorList>
            <person name="Varghese N."/>
            <person name="Submissions S."/>
        </authorList>
    </citation>
    <scope>NUCLEOTIDE SEQUENCE [LARGE SCALE GENOMIC DNA]</scope>
    <source>
        <strain evidence="1 2">DSM 16643</strain>
    </source>
</reference>
<protein>
    <submittedName>
        <fullName evidence="1">Predicted metal-binding protein</fullName>
    </submittedName>
</protein>
<dbReference type="InterPro" id="IPR019271">
    <property type="entry name" value="DUF2284_metal-binding"/>
</dbReference>
<dbReference type="STRING" id="230361.sm9_1328"/>
<dbReference type="AlphaFoldDB" id="A0A1G5XCY5"/>
<evidence type="ECO:0000313" key="1">
    <source>
        <dbReference type="EMBL" id="SDA67597.1"/>
    </source>
</evidence>
<dbReference type="Proteomes" id="UP000323439">
    <property type="component" value="Unassembled WGS sequence"/>
</dbReference>
<dbReference type="Pfam" id="PF10050">
    <property type="entry name" value="DUF2284"/>
    <property type="match status" value="1"/>
</dbReference>
<dbReference type="OrthoDB" id="73362at2157"/>
<dbReference type="EMBL" id="FMXB01000020">
    <property type="protein sequence ID" value="SDA67597.1"/>
    <property type="molecule type" value="Genomic_DNA"/>
</dbReference>